<organism evidence="2 3">
    <name type="scientific">Sandaracinobacteroides saxicola</name>
    <dbReference type="NCBI Taxonomy" id="2759707"/>
    <lineage>
        <taxon>Bacteria</taxon>
        <taxon>Pseudomonadati</taxon>
        <taxon>Pseudomonadota</taxon>
        <taxon>Alphaproteobacteria</taxon>
        <taxon>Sphingomonadales</taxon>
        <taxon>Sphingosinicellaceae</taxon>
        <taxon>Sandaracinobacteroides</taxon>
    </lineage>
</organism>
<dbReference type="AlphaFoldDB" id="A0A7G5IIU4"/>
<evidence type="ECO:0000313" key="2">
    <source>
        <dbReference type="EMBL" id="QMW23286.1"/>
    </source>
</evidence>
<keyword evidence="1" id="KW-0732">Signal</keyword>
<dbReference type="Proteomes" id="UP000515292">
    <property type="component" value="Chromosome"/>
</dbReference>
<keyword evidence="3" id="KW-1185">Reference proteome</keyword>
<reference evidence="2 3" key="1">
    <citation type="submission" date="2020-07" db="EMBL/GenBank/DDBJ databases">
        <title>Complete genome sequence for Sandaracinobacter sp. M6.</title>
        <authorList>
            <person name="Tang Y."/>
            <person name="Liu Q."/>
            <person name="Guo Z."/>
            <person name="Lei P."/>
            <person name="Huang B."/>
        </authorList>
    </citation>
    <scope>NUCLEOTIDE SEQUENCE [LARGE SCALE GENOMIC DNA]</scope>
    <source>
        <strain evidence="2 3">M6</strain>
    </source>
</reference>
<evidence type="ECO:0000313" key="3">
    <source>
        <dbReference type="Proteomes" id="UP000515292"/>
    </source>
</evidence>
<dbReference type="KEGG" id="sand:H3309_01880"/>
<feature type="signal peptide" evidence="1">
    <location>
        <begin position="1"/>
        <end position="25"/>
    </location>
</feature>
<dbReference type="Pfam" id="PF09912">
    <property type="entry name" value="DUF2141"/>
    <property type="match status" value="1"/>
</dbReference>
<proteinExistence type="predicted"/>
<accession>A0A7G5IIU4</accession>
<sequence>MTNMKIGMAAALAVGAMAAALPVIAASGSQLTVDVEGVRSAKGNVVISMCREGQQFPQGCTFKVAAKAKAGSTKVSIPNVPDGTYAIALFHDEDANDQLTFIREGIGFSNIANPTPDRPEFERSQFRVQGSTTVAVKLRYFS</sequence>
<dbReference type="EMBL" id="CP059851">
    <property type="protein sequence ID" value="QMW23286.1"/>
    <property type="molecule type" value="Genomic_DNA"/>
</dbReference>
<dbReference type="InterPro" id="IPR018673">
    <property type="entry name" value="DUF2141"/>
</dbReference>
<feature type="chain" id="PRO_5028933596" evidence="1">
    <location>
        <begin position="26"/>
        <end position="142"/>
    </location>
</feature>
<gene>
    <name evidence="2" type="ORF">H3309_01880</name>
</gene>
<evidence type="ECO:0000256" key="1">
    <source>
        <dbReference type="SAM" id="SignalP"/>
    </source>
</evidence>
<dbReference type="RefSeq" id="WP_182296998.1">
    <property type="nucleotide sequence ID" value="NZ_CP059851.1"/>
</dbReference>
<name>A0A7G5IIU4_9SPHN</name>
<protein>
    <submittedName>
        <fullName evidence="2">DUF2141 domain-containing protein</fullName>
    </submittedName>
</protein>